<feature type="compositionally biased region" description="Low complexity" evidence="1">
    <location>
        <begin position="257"/>
        <end position="274"/>
    </location>
</feature>
<protein>
    <submittedName>
        <fullName evidence="2">Uncharacterized protein</fullName>
    </submittedName>
</protein>
<proteinExistence type="predicted"/>
<feature type="region of interest" description="Disordered" evidence="1">
    <location>
        <begin position="125"/>
        <end position="158"/>
    </location>
</feature>
<keyword evidence="3" id="KW-1185">Reference proteome</keyword>
<gene>
    <name evidence="2" type="ORF">NLI96_g594</name>
</gene>
<dbReference type="EMBL" id="JANAWD010000010">
    <property type="protein sequence ID" value="KAJ3491566.1"/>
    <property type="molecule type" value="Genomic_DNA"/>
</dbReference>
<evidence type="ECO:0000256" key="1">
    <source>
        <dbReference type="SAM" id="MobiDB-lite"/>
    </source>
</evidence>
<accession>A0AAD5VEH2</accession>
<sequence length="318" mass="35640">MPSQSLNILEYTRPHGNEQPLTEDAIPSFLKAFTYEFVSPTPTPRICSHKTTNETVQYKTEGPNRGRTLVNCLDSTCPHRLQYTSAPLPASDIQLLEQYADLLEQQVVLDGAFIELEAQLRGRFQPTAHSHSSRGPKMVASLKSPIRRTSKTPSPSRIKREKGEVEVLMFLEDDEKSVDTTMDAANKSKICRFFEAFEIKPNNSIAFLHPDKMRWAISRVSGLTRQDFLPASSPIICAKYGVTKIKHHATLPPLQWSVRSQSSSLPSPSGPSQSTTNKRQRQGSVFDDLNTQPSKKVKTFQDVPEAEIIELLDSSDEN</sequence>
<organism evidence="2 3">
    <name type="scientific">Meripilus lineatus</name>
    <dbReference type="NCBI Taxonomy" id="2056292"/>
    <lineage>
        <taxon>Eukaryota</taxon>
        <taxon>Fungi</taxon>
        <taxon>Dikarya</taxon>
        <taxon>Basidiomycota</taxon>
        <taxon>Agaricomycotina</taxon>
        <taxon>Agaricomycetes</taxon>
        <taxon>Polyporales</taxon>
        <taxon>Meripilaceae</taxon>
        <taxon>Meripilus</taxon>
    </lineage>
</organism>
<dbReference type="AlphaFoldDB" id="A0AAD5VEH2"/>
<evidence type="ECO:0000313" key="2">
    <source>
        <dbReference type="EMBL" id="KAJ3491566.1"/>
    </source>
</evidence>
<dbReference type="Proteomes" id="UP001212997">
    <property type="component" value="Unassembled WGS sequence"/>
</dbReference>
<name>A0AAD5VEH2_9APHY</name>
<reference evidence="2" key="1">
    <citation type="submission" date="2022-07" db="EMBL/GenBank/DDBJ databases">
        <title>Genome Sequence of Physisporinus lineatus.</title>
        <authorList>
            <person name="Buettner E."/>
        </authorList>
    </citation>
    <scope>NUCLEOTIDE SEQUENCE</scope>
    <source>
        <strain evidence="2">VT162</strain>
    </source>
</reference>
<comment type="caution">
    <text evidence="2">The sequence shown here is derived from an EMBL/GenBank/DDBJ whole genome shotgun (WGS) entry which is preliminary data.</text>
</comment>
<feature type="region of interest" description="Disordered" evidence="1">
    <location>
        <begin position="257"/>
        <end position="300"/>
    </location>
</feature>
<evidence type="ECO:0000313" key="3">
    <source>
        <dbReference type="Proteomes" id="UP001212997"/>
    </source>
</evidence>